<sequence>MATLTALPGRAGGFEQAFISVAGGTSKLADFDMSVAACLTSGRSTPGTRW</sequence>
<keyword evidence="2" id="KW-1185">Reference proteome</keyword>
<dbReference type="RefSeq" id="WP_167114750.1">
    <property type="nucleotide sequence ID" value="NZ_JAANOU010000001.1"/>
</dbReference>
<name>A0ABX0SV27_9PSEU</name>
<organism evidence="1 2">
    <name type="scientific">Amycolatopsis viridis</name>
    <dbReference type="NCBI Taxonomy" id="185678"/>
    <lineage>
        <taxon>Bacteria</taxon>
        <taxon>Bacillati</taxon>
        <taxon>Actinomycetota</taxon>
        <taxon>Actinomycetes</taxon>
        <taxon>Pseudonocardiales</taxon>
        <taxon>Pseudonocardiaceae</taxon>
        <taxon>Amycolatopsis</taxon>
    </lineage>
</organism>
<accession>A0ABX0SV27</accession>
<proteinExistence type="predicted"/>
<dbReference type="Proteomes" id="UP000754495">
    <property type="component" value="Unassembled WGS sequence"/>
</dbReference>
<evidence type="ECO:0000313" key="2">
    <source>
        <dbReference type="Proteomes" id="UP000754495"/>
    </source>
</evidence>
<gene>
    <name evidence="1" type="ORF">FHX46_003005</name>
</gene>
<reference evidence="1 2" key="1">
    <citation type="submission" date="2020-03" db="EMBL/GenBank/DDBJ databases">
        <title>Sequencing the genomes of 1000 actinobacteria strains.</title>
        <authorList>
            <person name="Klenk H.-P."/>
        </authorList>
    </citation>
    <scope>NUCLEOTIDE SEQUENCE [LARGE SCALE GENOMIC DNA]</scope>
    <source>
        <strain evidence="1 2">DSM 45668</strain>
    </source>
</reference>
<dbReference type="EMBL" id="JAANOU010000001">
    <property type="protein sequence ID" value="NIH80475.1"/>
    <property type="molecule type" value="Genomic_DNA"/>
</dbReference>
<protein>
    <submittedName>
        <fullName evidence="1">Uncharacterized protein</fullName>
    </submittedName>
</protein>
<evidence type="ECO:0000313" key="1">
    <source>
        <dbReference type="EMBL" id="NIH80475.1"/>
    </source>
</evidence>
<comment type="caution">
    <text evidence="1">The sequence shown here is derived from an EMBL/GenBank/DDBJ whole genome shotgun (WGS) entry which is preliminary data.</text>
</comment>